<dbReference type="InterPro" id="IPR000884">
    <property type="entry name" value="TSP1_rpt"/>
</dbReference>
<feature type="disulfide bond" evidence="11">
    <location>
        <begin position="45"/>
        <end position="83"/>
    </location>
</feature>
<dbReference type="PROSITE" id="PS50092">
    <property type="entry name" value="TSP1"/>
    <property type="match status" value="1"/>
</dbReference>
<dbReference type="Pfam" id="PF05986">
    <property type="entry name" value="ADAMTS_spacer1"/>
    <property type="match status" value="1"/>
</dbReference>
<keyword evidence="2" id="KW-0964">Secreted</keyword>
<keyword evidence="5" id="KW-0479">Metal-binding</keyword>
<sequence>MMQTLLFFFYKWCLNGECVAAGYQPQRVNGGWASWSEWSDCSRTCGAGVQSAQRDCDNPVPKHRGKYCLGERRRYKICNTTPCLHDLPTFRDIQCSHFNNKPYKGKFYKWEAVINRGQQIKLSSGCEGDTVTDGTPCYEGNKSRDICVNGICKNLGCDFVIDSSAVEDRCGVCHGNGSTCTTVRRTFEETEGLGYVDIGLIPERAWNIRIEEMAEAGNFLALRSDNPNKYFLNGGWTIQWNGEYKAAGTVFTYERTGHLENLTSPGPTMEPLWIQETNPGVRYEYTISRDVSEGNDIPVSVFVWKYGSWTECSVTCGT</sequence>
<evidence type="ECO:0000256" key="5">
    <source>
        <dbReference type="ARBA" id="ARBA00022723"/>
    </source>
</evidence>
<evidence type="ECO:0000256" key="10">
    <source>
        <dbReference type="ARBA" id="ARBA00023180"/>
    </source>
</evidence>
<evidence type="ECO:0000259" key="13">
    <source>
        <dbReference type="Pfam" id="PF05986"/>
    </source>
</evidence>
<proteinExistence type="predicted"/>
<keyword evidence="3" id="KW-0272">Extracellular matrix</keyword>
<evidence type="ECO:0000313" key="15">
    <source>
        <dbReference type="EMBL" id="KAA8595949.1"/>
    </source>
</evidence>
<dbReference type="SMART" id="SM00209">
    <property type="entry name" value="TSP1"/>
    <property type="match status" value="1"/>
</dbReference>
<protein>
    <submittedName>
        <fullName evidence="15">Uncharacterized protein</fullName>
    </submittedName>
</protein>
<dbReference type="GO" id="GO:0030198">
    <property type="term" value="P:extracellular matrix organization"/>
    <property type="evidence" value="ECO:0007669"/>
    <property type="project" value="InterPro"/>
</dbReference>
<evidence type="ECO:0000259" key="14">
    <source>
        <dbReference type="Pfam" id="PF19236"/>
    </source>
</evidence>
<evidence type="ECO:0000256" key="3">
    <source>
        <dbReference type="ARBA" id="ARBA00022530"/>
    </source>
</evidence>
<evidence type="ECO:0000256" key="11">
    <source>
        <dbReference type="PIRSR" id="PIRSR613273-3"/>
    </source>
</evidence>
<evidence type="ECO:0000313" key="16">
    <source>
        <dbReference type="Proteomes" id="UP000327493"/>
    </source>
</evidence>
<accession>A0A5J5DRJ7</accession>
<dbReference type="GO" id="GO:0046872">
    <property type="term" value="F:metal ion binding"/>
    <property type="evidence" value="ECO:0007669"/>
    <property type="project" value="UniProtKB-KW"/>
</dbReference>
<dbReference type="InterPro" id="IPR010294">
    <property type="entry name" value="ADAMTS_spacer1"/>
</dbReference>
<evidence type="ECO:0000256" key="9">
    <source>
        <dbReference type="ARBA" id="ARBA00023157"/>
    </source>
</evidence>
<dbReference type="InterPro" id="IPR045371">
    <property type="entry name" value="ADAMTS_CR_3"/>
</dbReference>
<dbReference type="Pfam" id="PF19236">
    <property type="entry name" value="ADAMTS_CR_3"/>
    <property type="match status" value="1"/>
</dbReference>
<dbReference type="InterPro" id="IPR036383">
    <property type="entry name" value="TSP1_rpt_sf"/>
</dbReference>
<keyword evidence="10" id="KW-0325">Glycoprotein</keyword>
<keyword evidence="7" id="KW-0862">Zinc</keyword>
<evidence type="ECO:0000256" key="1">
    <source>
        <dbReference type="ARBA" id="ARBA00004498"/>
    </source>
</evidence>
<keyword evidence="16" id="KW-1185">Reference proteome</keyword>
<dbReference type="Proteomes" id="UP000327493">
    <property type="component" value="Chromosome 1"/>
</dbReference>
<keyword evidence="12" id="KW-0732">Signal</keyword>
<name>A0A5J5DRJ7_9PERO</name>
<dbReference type="PANTHER" id="PTHR13723">
    <property type="entry name" value="ADAMTS A DISINTEGRIN AND METALLOPROTEASE WITH THROMBOSPONDIN MOTIFS PROTEASE"/>
    <property type="match status" value="1"/>
</dbReference>
<reference evidence="15 16" key="1">
    <citation type="submission" date="2019-08" db="EMBL/GenBank/DDBJ databases">
        <title>A chromosome-level genome assembly, high-density linkage maps, and genome scans reveal the genomic architecture of hybrid incompatibilities underlying speciation via character displacement in darters (Percidae: Etheostominae).</title>
        <authorList>
            <person name="Moran R.L."/>
            <person name="Catchen J.M."/>
            <person name="Fuller R.C."/>
        </authorList>
    </citation>
    <scope>NUCLEOTIDE SEQUENCE [LARGE SCALE GENOMIC DNA]</scope>
    <source>
        <strain evidence="15">EspeVRDwgs_2016</strain>
        <tissue evidence="15">Muscle</tissue>
    </source>
</reference>
<feature type="signal peptide" evidence="12">
    <location>
        <begin position="1"/>
        <end position="20"/>
    </location>
</feature>
<organism evidence="15 16">
    <name type="scientific">Etheostoma spectabile</name>
    <name type="common">orangethroat darter</name>
    <dbReference type="NCBI Taxonomy" id="54343"/>
    <lineage>
        <taxon>Eukaryota</taxon>
        <taxon>Metazoa</taxon>
        <taxon>Chordata</taxon>
        <taxon>Craniata</taxon>
        <taxon>Vertebrata</taxon>
        <taxon>Euteleostomi</taxon>
        <taxon>Actinopterygii</taxon>
        <taxon>Neopterygii</taxon>
        <taxon>Teleostei</taxon>
        <taxon>Neoteleostei</taxon>
        <taxon>Acanthomorphata</taxon>
        <taxon>Eupercaria</taxon>
        <taxon>Perciformes</taxon>
        <taxon>Percoidei</taxon>
        <taxon>Percidae</taxon>
        <taxon>Etheostomatinae</taxon>
        <taxon>Etheostoma</taxon>
    </lineage>
</organism>
<evidence type="ECO:0000256" key="8">
    <source>
        <dbReference type="ARBA" id="ARBA00023049"/>
    </source>
</evidence>
<dbReference type="Pfam" id="PF00090">
    <property type="entry name" value="TSP_1"/>
    <property type="match status" value="2"/>
</dbReference>
<comment type="caution">
    <text evidence="15">The sequence shown here is derived from an EMBL/GenBank/DDBJ whole genome shotgun (WGS) entry which is preliminary data.</text>
</comment>
<feature type="domain" description="ADAMTS/ADAMTS-like cysteine-rich" evidence="14">
    <location>
        <begin position="127"/>
        <end position="180"/>
    </location>
</feature>
<evidence type="ECO:0000256" key="12">
    <source>
        <dbReference type="SAM" id="SignalP"/>
    </source>
</evidence>
<dbReference type="AlphaFoldDB" id="A0A5J5DRJ7"/>
<keyword evidence="8" id="KW-0482">Metalloprotease</keyword>
<dbReference type="Gene3D" id="2.20.100.10">
    <property type="entry name" value="Thrombospondin type-1 (TSP1) repeat"/>
    <property type="match status" value="1"/>
</dbReference>
<feature type="non-terminal residue" evidence="15">
    <location>
        <position position="318"/>
    </location>
</feature>
<dbReference type="EMBL" id="VOFY01000001">
    <property type="protein sequence ID" value="KAA8595949.1"/>
    <property type="molecule type" value="Genomic_DNA"/>
</dbReference>
<feature type="disulfide bond" evidence="11">
    <location>
        <begin position="56"/>
        <end position="68"/>
    </location>
</feature>
<comment type="subcellular location">
    <subcellularLocation>
        <location evidence="1">Secreted</location>
        <location evidence="1">Extracellular space</location>
        <location evidence="1">Extracellular matrix</location>
    </subcellularLocation>
</comment>
<feature type="disulfide bond" evidence="11">
    <location>
        <begin position="41"/>
        <end position="78"/>
    </location>
</feature>
<dbReference type="PRINTS" id="PR01857">
    <property type="entry name" value="ADAMTSFAMILY"/>
</dbReference>
<dbReference type="GO" id="GO:0031012">
    <property type="term" value="C:extracellular matrix"/>
    <property type="evidence" value="ECO:0007669"/>
    <property type="project" value="TreeGrafter"/>
</dbReference>
<dbReference type="GO" id="GO:0006508">
    <property type="term" value="P:proteolysis"/>
    <property type="evidence" value="ECO:0007669"/>
    <property type="project" value="UniProtKB-KW"/>
</dbReference>
<dbReference type="PANTHER" id="PTHR13723:SF142">
    <property type="entry name" value="A DISINTEGRIN AND METALLOPROTEINASE WITH THROMBOSPONDIN MOTIFS 7"/>
    <property type="match status" value="1"/>
</dbReference>
<evidence type="ECO:0000256" key="7">
    <source>
        <dbReference type="ARBA" id="ARBA00022833"/>
    </source>
</evidence>
<keyword evidence="9 11" id="KW-1015">Disulfide bond</keyword>
<dbReference type="Gene3D" id="2.60.120.830">
    <property type="match status" value="1"/>
</dbReference>
<gene>
    <name evidence="15" type="ORF">FQN60_011240</name>
</gene>
<dbReference type="InterPro" id="IPR050439">
    <property type="entry name" value="ADAMTS_ADAMTS-like"/>
</dbReference>
<dbReference type="SUPFAM" id="SSF82895">
    <property type="entry name" value="TSP-1 type 1 repeat"/>
    <property type="match status" value="1"/>
</dbReference>
<keyword evidence="4" id="KW-0645">Protease</keyword>
<dbReference type="InterPro" id="IPR013273">
    <property type="entry name" value="ADAMTS/ADAMTS-like"/>
</dbReference>
<dbReference type="FunFam" id="2.20.100.10:FF:000006">
    <property type="entry name" value="A disintegrin and metalloproteinase with thrombospondin motifs 1"/>
    <property type="match status" value="1"/>
</dbReference>
<dbReference type="FunFam" id="2.60.120.830:FF:000001">
    <property type="entry name" value="A disintegrin and metalloproteinase with thrombospondin motifs 1"/>
    <property type="match status" value="1"/>
</dbReference>
<evidence type="ECO:0000256" key="4">
    <source>
        <dbReference type="ARBA" id="ARBA00022670"/>
    </source>
</evidence>
<evidence type="ECO:0000256" key="6">
    <source>
        <dbReference type="ARBA" id="ARBA00022801"/>
    </source>
</evidence>
<feature type="domain" description="ADAMTS/ADAMTS-like Spacer 1" evidence="13">
    <location>
        <begin position="183"/>
        <end position="287"/>
    </location>
</feature>
<keyword evidence="6" id="KW-0378">Hydrolase</keyword>
<dbReference type="PRINTS" id="PR01705">
    <property type="entry name" value="TSP1REPEAT"/>
</dbReference>
<feature type="chain" id="PRO_5023853140" evidence="12">
    <location>
        <begin position="21"/>
        <end position="318"/>
    </location>
</feature>
<evidence type="ECO:0000256" key="2">
    <source>
        <dbReference type="ARBA" id="ARBA00022525"/>
    </source>
</evidence>
<dbReference type="GO" id="GO:0004222">
    <property type="term" value="F:metalloendopeptidase activity"/>
    <property type="evidence" value="ECO:0007669"/>
    <property type="project" value="TreeGrafter"/>
</dbReference>